<sequence length="74" mass="7842">MPTPTLGIPNLLLASSKLADDVVKLIVDALVFDARGLVPKGSVGAQFLTPVSLIDTGTVPLHPAARDRYRELYG</sequence>
<gene>
    <name evidence="1" type="ORF">G7067_03890</name>
</gene>
<dbReference type="AlphaFoldDB" id="A0A6G8FHB6"/>
<dbReference type="EMBL" id="CP049934">
    <property type="protein sequence ID" value="QIM15747.1"/>
    <property type="molecule type" value="Genomic_DNA"/>
</dbReference>
<protein>
    <recommendedName>
        <fullName evidence="3">TAXI family TRAP transporter solute-binding subunit</fullName>
    </recommendedName>
</protein>
<organism evidence="1 2">
    <name type="scientific">Leucobacter insecticola</name>
    <dbReference type="NCBI Taxonomy" id="2714934"/>
    <lineage>
        <taxon>Bacteria</taxon>
        <taxon>Bacillati</taxon>
        <taxon>Actinomycetota</taxon>
        <taxon>Actinomycetes</taxon>
        <taxon>Micrococcales</taxon>
        <taxon>Microbacteriaceae</taxon>
        <taxon>Leucobacter</taxon>
    </lineage>
</organism>
<evidence type="ECO:0008006" key="3">
    <source>
        <dbReference type="Google" id="ProtNLM"/>
    </source>
</evidence>
<dbReference type="Proteomes" id="UP000501387">
    <property type="component" value="Chromosome"/>
</dbReference>
<name>A0A6G8FHB6_9MICO</name>
<dbReference type="KEGG" id="lins:G7067_03890"/>
<keyword evidence="2" id="KW-1185">Reference proteome</keyword>
<accession>A0A6G8FHB6</accession>
<dbReference type="Gene3D" id="3.40.190.10">
    <property type="entry name" value="Periplasmic binding protein-like II"/>
    <property type="match status" value="1"/>
</dbReference>
<proteinExistence type="predicted"/>
<evidence type="ECO:0000313" key="2">
    <source>
        <dbReference type="Proteomes" id="UP000501387"/>
    </source>
</evidence>
<evidence type="ECO:0000313" key="1">
    <source>
        <dbReference type="EMBL" id="QIM15747.1"/>
    </source>
</evidence>
<reference evidence="1 2" key="1">
    <citation type="submission" date="2020-03" db="EMBL/GenBank/DDBJ databases">
        <title>Leucobacter sp. nov., isolated from beetles.</title>
        <authorList>
            <person name="Hyun D.-W."/>
            <person name="Bae J.-W."/>
        </authorList>
    </citation>
    <scope>NUCLEOTIDE SEQUENCE [LARGE SCALE GENOMIC DNA]</scope>
    <source>
        <strain evidence="1 2">HDW9B</strain>
    </source>
</reference>